<proteinExistence type="predicted"/>
<dbReference type="Proteomes" id="UP000054549">
    <property type="component" value="Unassembled WGS sequence"/>
</dbReference>
<name>A0A0C2TFP8_AMAMK</name>
<dbReference type="InParanoid" id="A0A0C2TFP8"/>
<evidence type="ECO:0000313" key="2">
    <source>
        <dbReference type="Proteomes" id="UP000054549"/>
    </source>
</evidence>
<keyword evidence="2" id="KW-1185">Reference proteome</keyword>
<reference evidence="1 2" key="1">
    <citation type="submission" date="2014-04" db="EMBL/GenBank/DDBJ databases">
        <title>Evolutionary Origins and Diversification of the Mycorrhizal Mutualists.</title>
        <authorList>
            <consortium name="DOE Joint Genome Institute"/>
            <consortium name="Mycorrhizal Genomics Consortium"/>
            <person name="Kohler A."/>
            <person name="Kuo A."/>
            <person name="Nagy L.G."/>
            <person name="Floudas D."/>
            <person name="Copeland A."/>
            <person name="Barry K.W."/>
            <person name="Cichocki N."/>
            <person name="Veneault-Fourrey C."/>
            <person name="LaButti K."/>
            <person name="Lindquist E.A."/>
            <person name="Lipzen A."/>
            <person name="Lundell T."/>
            <person name="Morin E."/>
            <person name="Murat C."/>
            <person name="Riley R."/>
            <person name="Ohm R."/>
            <person name="Sun H."/>
            <person name="Tunlid A."/>
            <person name="Henrissat B."/>
            <person name="Grigoriev I.V."/>
            <person name="Hibbett D.S."/>
            <person name="Martin F."/>
        </authorList>
    </citation>
    <scope>NUCLEOTIDE SEQUENCE [LARGE SCALE GENOMIC DNA]</scope>
    <source>
        <strain evidence="1 2">Koide BX008</strain>
    </source>
</reference>
<gene>
    <name evidence="1" type="ORF">M378DRAFT_161669</name>
</gene>
<sequence length="112" mass="12865">MLEQDHTTFGTNFRHFSAFKSVKVAFHIHRCTVSLLYRNEVLEISAVKGCVGVIVIGLLASDFRTETLQFKYLRSLSNGCYSMYSQPPYYHGVQFCEWAFLLKFVGNVVERA</sequence>
<dbReference type="EMBL" id="KN818240">
    <property type="protein sequence ID" value="KIL65694.1"/>
    <property type="molecule type" value="Genomic_DNA"/>
</dbReference>
<dbReference type="AlphaFoldDB" id="A0A0C2TFP8"/>
<dbReference type="HOGENOM" id="CLU_2145208_0_0_1"/>
<evidence type="ECO:0000313" key="1">
    <source>
        <dbReference type="EMBL" id="KIL65694.1"/>
    </source>
</evidence>
<protein>
    <submittedName>
        <fullName evidence="1">Uncharacterized protein</fullName>
    </submittedName>
</protein>
<organism evidence="1 2">
    <name type="scientific">Amanita muscaria (strain Koide BX008)</name>
    <dbReference type="NCBI Taxonomy" id="946122"/>
    <lineage>
        <taxon>Eukaryota</taxon>
        <taxon>Fungi</taxon>
        <taxon>Dikarya</taxon>
        <taxon>Basidiomycota</taxon>
        <taxon>Agaricomycotina</taxon>
        <taxon>Agaricomycetes</taxon>
        <taxon>Agaricomycetidae</taxon>
        <taxon>Agaricales</taxon>
        <taxon>Pluteineae</taxon>
        <taxon>Amanitaceae</taxon>
        <taxon>Amanita</taxon>
    </lineage>
</organism>
<accession>A0A0C2TFP8</accession>